<dbReference type="Gene3D" id="1.10.510.10">
    <property type="entry name" value="Transferase(Phosphotransferase) domain 1"/>
    <property type="match status" value="1"/>
</dbReference>
<dbReference type="SMART" id="SM00220">
    <property type="entry name" value="S_TKc"/>
    <property type="match status" value="1"/>
</dbReference>
<keyword evidence="3 6" id="KW-0547">Nucleotide-binding</keyword>
<feature type="compositionally biased region" description="Pro residues" evidence="7">
    <location>
        <begin position="38"/>
        <end position="47"/>
    </location>
</feature>
<feature type="compositionally biased region" description="Polar residues" evidence="7">
    <location>
        <begin position="622"/>
        <end position="633"/>
    </location>
</feature>
<feature type="compositionally biased region" description="Low complexity" evidence="7">
    <location>
        <begin position="489"/>
        <end position="500"/>
    </location>
</feature>
<dbReference type="GO" id="GO:0000196">
    <property type="term" value="P:cell integrity MAPK cascade"/>
    <property type="evidence" value="ECO:0007669"/>
    <property type="project" value="UniProtKB-ARBA"/>
</dbReference>
<dbReference type="FunFam" id="3.30.200.20:FF:000387">
    <property type="entry name" value="Serine/threonine-protein kinase STE11"/>
    <property type="match status" value="1"/>
</dbReference>
<evidence type="ECO:0000256" key="7">
    <source>
        <dbReference type="SAM" id="MobiDB-lite"/>
    </source>
</evidence>
<proteinExistence type="inferred from homology"/>
<feature type="compositionally biased region" description="Polar residues" evidence="7">
    <location>
        <begin position="345"/>
        <end position="375"/>
    </location>
</feature>
<comment type="similarity">
    <text evidence="1">Belongs to the protein kinase superfamily. STE Ser/Thr protein kinase family. MAP kinase kinase kinase subfamily.</text>
</comment>
<evidence type="ECO:0000256" key="3">
    <source>
        <dbReference type="ARBA" id="ARBA00022741"/>
    </source>
</evidence>
<evidence type="ECO:0000256" key="5">
    <source>
        <dbReference type="ARBA" id="ARBA00022840"/>
    </source>
</evidence>
<evidence type="ECO:0000313" key="9">
    <source>
        <dbReference type="EMBL" id="PPQ73534.1"/>
    </source>
</evidence>
<keyword evidence="10" id="KW-1185">Reference proteome</keyword>
<feature type="compositionally biased region" description="Basic residues" evidence="7">
    <location>
        <begin position="24"/>
        <end position="35"/>
    </location>
</feature>
<dbReference type="InterPro" id="IPR050538">
    <property type="entry name" value="MAP_kinase_kinase_kinase"/>
</dbReference>
<dbReference type="InterPro" id="IPR000719">
    <property type="entry name" value="Prot_kinase_dom"/>
</dbReference>
<feature type="compositionally biased region" description="Low complexity" evidence="7">
    <location>
        <begin position="459"/>
        <end position="474"/>
    </location>
</feature>
<feature type="compositionally biased region" description="Polar residues" evidence="7">
    <location>
        <begin position="392"/>
        <end position="409"/>
    </location>
</feature>
<dbReference type="SUPFAM" id="SSF56112">
    <property type="entry name" value="Protein kinase-like (PK-like)"/>
    <property type="match status" value="1"/>
</dbReference>
<dbReference type="PANTHER" id="PTHR48016">
    <property type="entry name" value="MAP KINASE KINASE KINASE SSK2-RELATED-RELATED"/>
    <property type="match status" value="1"/>
</dbReference>
<feature type="compositionally biased region" description="Pro residues" evidence="7">
    <location>
        <begin position="68"/>
        <end position="82"/>
    </location>
</feature>
<dbReference type="PROSITE" id="PS00108">
    <property type="entry name" value="PROTEIN_KINASE_ST"/>
    <property type="match status" value="1"/>
</dbReference>
<organism evidence="9 10">
    <name type="scientific">Gymnopilus dilepis</name>
    <dbReference type="NCBI Taxonomy" id="231916"/>
    <lineage>
        <taxon>Eukaryota</taxon>
        <taxon>Fungi</taxon>
        <taxon>Dikarya</taxon>
        <taxon>Basidiomycota</taxon>
        <taxon>Agaricomycotina</taxon>
        <taxon>Agaricomycetes</taxon>
        <taxon>Agaricomycetidae</taxon>
        <taxon>Agaricales</taxon>
        <taxon>Agaricineae</taxon>
        <taxon>Hymenogastraceae</taxon>
        <taxon>Gymnopilus</taxon>
    </lineage>
</organism>
<feature type="domain" description="Protein kinase" evidence="8">
    <location>
        <begin position="821"/>
        <end position="1087"/>
    </location>
</feature>
<sequence>MSSRSSQAQGSTPSQASSNGHMASPRRRPSLHHRPSSPVLPPDPTPVPQSTFQASLKPQRKEDKPFHALPPLPPAPPPPLSPHRPQFPLHEEPLSLGTAQSRYPHSRSVSDAAPEQDAVFREPEQYAEPSGRQLRSRDNPSLSKLRAEPSRDNIKPTRKTYDEEDNSWEIVLPPGPRAADELDRMSPSVPRGTRQLNSSRYKPPSPFSTRHNIYNPTRPQPPTGPTTLQESRPTNQPRPARVPVPPTVFVNWKGEESNRRVSPAASSAWQGPRLGKTMTKSMDNLKLSGSPTSSRRNPQQPLPVSRSSARELPLGNSPSNMSLPGMPKSYDPPRPVRPLPVQGSPHGTSLDYTGTSTSQYTSRGGPYSSNLSIVSPSHDPFPRPQSAAGDTMSPTRGYSRMQSPTTYGSTLDIGESSRSPRTISPNRLYHSPGVPGPRPPKHAHYSDRSDRSSQSGPETSNTTPPRTPVSPTSPQYESSTIKNGFLAEPSSPSSPDGSISVKERPEQMTLKQDAKAQLAKMLQATAGQDGSVVNASVNLNSSTNVNTINSHSLARPTPPLPPPLQTSSSADSYDNDADDDDDSDNGGGTWIVKPVPLSSTPSSARPPLTVHIEGPSPGPSRAASTDNATNQSFRPAAPESSAKETSASKLRPTAAAASPAPPHPHPHPQPVDPPPSAVTETEDDGWARPLPENIYDHLEKFFPLNVLDKPVIEAPSGDTSPTTAEPVSQLPPPLPSKDKDVKDVKDDKARIRAKKSIRIVAQEHKKRIDRTSRAAPDAYADNMIRKRSTKLWGSKLEEVTTGRSVTATPDSPSGGPTTFKWVRGELLGKGTYGRVYLALNATTGEMMAVKQVELPQTASDKNDSRQHTVVQALKMESETLRDLDHPNIVQYLGFEETPSNLSIFLEYVPGGSVGSCLHKHGKFNDNVTRSFTGQILSGLEYLHSKGILHRDLKADNILVEMSGVCKISDFGISKRTDDLDGGAFTAMQGTVFWMAPEVVNTQKKGYNFKIDIWSVGCVVLEMWAGMRPWNGEEMFAVMFKLYQSKQPPPVPEDVVLSPEADDFRRKCFAINPEERPSAAELRKHPYLILPPDWVFTSFT</sequence>
<feature type="compositionally biased region" description="Basic and acidic residues" evidence="7">
    <location>
        <begin position="145"/>
        <end position="161"/>
    </location>
</feature>
<feature type="compositionally biased region" description="Polar residues" evidence="7">
    <location>
        <begin position="97"/>
        <end position="109"/>
    </location>
</feature>
<accession>A0A409W4T6</accession>
<dbReference type="AlphaFoldDB" id="A0A409W4T6"/>
<evidence type="ECO:0000256" key="1">
    <source>
        <dbReference type="ARBA" id="ARBA00006529"/>
    </source>
</evidence>
<dbReference type="EMBL" id="NHYE01005399">
    <property type="protein sequence ID" value="PPQ73534.1"/>
    <property type="molecule type" value="Genomic_DNA"/>
</dbReference>
<dbReference type="OrthoDB" id="266718at2759"/>
<feature type="compositionally biased region" description="Basic and acidic residues" evidence="7">
    <location>
        <begin position="736"/>
        <end position="745"/>
    </location>
</feature>
<dbReference type="STRING" id="231916.A0A409W4T6"/>
<dbReference type="InterPro" id="IPR011009">
    <property type="entry name" value="Kinase-like_dom_sf"/>
</dbReference>
<evidence type="ECO:0000256" key="6">
    <source>
        <dbReference type="PROSITE-ProRule" id="PRU10141"/>
    </source>
</evidence>
<evidence type="ECO:0000313" key="10">
    <source>
        <dbReference type="Proteomes" id="UP000284706"/>
    </source>
</evidence>
<keyword evidence="5 6" id="KW-0067">ATP-binding</keyword>
<comment type="caution">
    <text evidence="9">The sequence shown here is derived from an EMBL/GenBank/DDBJ whole genome shotgun (WGS) entry which is preliminary data.</text>
</comment>
<dbReference type="InParanoid" id="A0A409W4T6"/>
<evidence type="ECO:0000256" key="2">
    <source>
        <dbReference type="ARBA" id="ARBA00022679"/>
    </source>
</evidence>
<dbReference type="GO" id="GO:0004709">
    <property type="term" value="F:MAP kinase kinase kinase activity"/>
    <property type="evidence" value="ECO:0007669"/>
    <property type="project" value="UniProtKB-ARBA"/>
</dbReference>
<feature type="region of interest" description="Disordered" evidence="7">
    <location>
        <begin position="712"/>
        <end position="745"/>
    </location>
</feature>
<feature type="region of interest" description="Disordered" evidence="7">
    <location>
        <begin position="542"/>
        <end position="690"/>
    </location>
</feature>
<gene>
    <name evidence="9" type="ORF">CVT26_010345</name>
</gene>
<name>A0A409W4T6_9AGAR</name>
<feature type="compositionally biased region" description="Polar residues" evidence="7">
    <location>
        <begin position="717"/>
        <end position="726"/>
    </location>
</feature>
<feature type="binding site" evidence="6">
    <location>
        <position position="850"/>
    </location>
    <ligand>
        <name>ATP</name>
        <dbReference type="ChEBI" id="CHEBI:30616"/>
    </ligand>
</feature>
<evidence type="ECO:0000256" key="4">
    <source>
        <dbReference type="ARBA" id="ARBA00022777"/>
    </source>
</evidence>
<dbReference type="InterPro" id="IPR008271">
    <property type="entry name" value="Ser/Thr_kinase_AS"/>
</dbReference>
<dbReference type="FunFam" id="1.10.510.10:FF:000182">
    <property type="entry name" value="MAP kinase kinase kinase mkh1"/>
    <property type="match status" value="1"/>
</dbReference>
<feature type="compositionally biased region" description="Polar residues" evidence="7">
    <location>
        <begin position="278"/>
        <end position="299"/>
    </location>
</feature>
<reference evidence="9 10" key="1">
    <citation type="journal article" date="2018" name="Evol. Lett.">
        <title>Horizontal gene cluster transfer increased hallucinogenic mushroom diversity.</title>
        <authorList>
            <person name="Reynolds H.T."/>
            <person name="Vijayakumar V."/>
            <person name="Gluck-Thaler E."/>
            <person name="Korotkin H.B."/>
            <person name="Matheny P.B."/>
            <person name="Slot J.C."/>
        </authorList>
    </citation>
    <scope>NUCLEOTIDE SEQUENCE [LARGE SCALE GENOMIC DNA]</scope>
    <source>
        <strain evidence="9 10">SRW20</strain>
    </source>
</reference>
<dbReference type="Pfam" id="PF00069">
    <property type="entry name" value="Pkinase"/>
    <property type="match status" value="1"/>
</dbReference>
<dbReference type="GO" id="GO:0005524">
    <property type="term" value="F:ATP binding"/>
    <property type="evidence" value="ECO:0007669"/>
    <property type="project" value="UniProtKB-UniRule"/>
</dbReference>
<dbReference type="PANTHER" id="PTHR48016:SF48">
    <property type="entry name" value="SERINE_THREONINE-PROTEIN KINASE BCK1_SLK1_SSP31"/>
    <property type="match status" value="1"/>
</dbReference>
<feature type="compositionally biased region" description="Low complexity" evidence="7">
    <location>
        <begin position="542"/>
        <end position="552"/>
    </location>
</feature>
<dbReference type="InterPro" id="IPR017441">
    <property type="entry name" value="Protein_kinase_ATP_BS"/>
</dbReference>
<feature type="compositionally biased region" description="Acidic residues" evidence="7">
    <location>
        <begin position="573"/>
        <end position="584"/>
    </location>
</feature>
<dbReference type="PROSITE" id="PS00107">
    <property type="entry name" value="PROTEIN_KINASE_ATP"/>
    <property type="match status" value="1"/>
</dbReference>
<feature type="compositionally biased region" description="Polar residues" evidence="7">
    <location>
        <begin position="416"/>
        <end position="425"/>
    </location>
</feature>
<evidence type="ECO:0000259" key="8">
    <source>
        <dbReference type="PROSITE" id="PS50011"/>
    </source>
</evidence>
<feature type="compositionally biased region" description="Pro residues" evidence="7">
    <location>
        <begin position="659"/>
        <end position="676"/>
    </location>
</feature>
<keyword evidence="4" id="KW-0418">Kinase</keyword>
<protein>
    <recommendedName>
        <fullName evidence="8">Protein kinase domain-containing protein</fullName>
    </recommendedName>
</protein>
<feature type="compositionally biased region" description="Polar residues" evidence="7">
    <location>
        <begin position="1"/>
        <end position="21"/>
    </location>
</feature>
<dbReference type="Proteomes" id="UP000284706">
    <property type="component" value="Unassembled WGS sequence"/>
</dbReference>
<feature type="region of interest" description="Disordered" evidence="7">
    <location>
        <begin position="1"/>
        <end position="515"/>
    </location>
</feature>
<dbReference type="PROSITE" id="PS50011">
    <property type="entry name" value="PROTEIN_KINASE_DOM"/>
    <property type="match status" value="1"/>
</dbReference>
<keyword evidence="2" id="KW-0808">Transferase</keyword>